<dbReference type="RefSeq" id="WP_173780400.1">
    <property type="nucleotide sequence ID" value="NZ_JABSNO010000030.1"/>
</dbReference>
<dbReference type="InterPro" id="IPR026341">
    <property type="entry name" value="T9SS_type_B"/>
</dbReference>
<accession>A0A8J8GAX1</accession>
<dbReference type="InterPro" id="IPR007110">
    <property type="entry name" value="Ig-like_dom"/>
</dbReference>
<comment type="caution">
    <text evidence="3">The sequence shown here is derived from an EMBL/GenBank/DDBJ whole genome shotgun (WGS) entry which is preliminary data.</text>
</comment>
<dbReference type="EMBL" id="JABSNO010000030">
    <property type="protein sequence ID" value="NRS93860.1"/>
    <property type="molecule type" value="Genomic_DNA"/>
</dbReference>
<dbReference type="NCBIfam" id="TIGR04131">
    <property type="entry name" value="Bac_Flav_CTERM"/>
    <property type="match status" value="1"/>
</dbReference>
<dbReference type="Pfam" id="PF13585">
    <property type="entry name" value="CHU_C"/>
    <property type="match status" value="1"/>
</dbReference>
<dbReference type="AlphaFoldDB" id="A0A8J8GAX1"/>
<feature type="chain" id="PRO_5035196467" evidence="1">
    <location>
        <begin position="20"/>
        <end position="1046"/>
    </location>
</feature>
<feature type="domain" description="Ig-like" evidence="2">
    <location>
        <begin position="646"/>
        <end position="734"/>
    </location>
</feature>
<organism evidence="3 4">
    <name type="scientific">Frigoriflavimonas asaccharolytica</name>
    <dbReference type="NCBI Taxonomy" id="2735899"/>
    <lineage>
        <taxon>Bacteria</taxon>
        <taxon>Pseudomonadati</taxon>
        <taxon>Bacteroidota</taxon>
        <taxon>Flavobacteriia</taxon>
        <taxon>Flavobacteriales</taxon>
        <taxon>Weeksellaceae</taxon>
        <taxon>Frigoriflavimonas</taxon>
    </lineage>
</organism>
<name>A0A8J8GAX1_9FLAO</name>
<evidence type="ECO:0000313" key="4">
    <source>
        <dbReference type="Proteomes" id="UP000610746"/>
    </source>
</evidence>
<feature type="signal peptide" evidence="1">
    <location>
        <begin position="1"/>
        <end position="19"/>
    </location>
</feature>
<dbReference type="Gene3D" id="2.60.120.380">
    <property type="match status" value="1"/>
</dbReference>
<dbReference type="Gene3D" id="2.60.40.10">
    <property type="entry name" value="Immunoglobulins"/>
    <property type="match status" value="1"/>
</dbReference>
<gene>
    <name evidence="3" type="ORF">HNQ03_002951</name>
</gene>
<reference evidence="3" key="1">
    <citation type="submission" date="2020-05" db="EMBL/GenBank/DDBJ databases">
        <title>Genomic Encyclopedia of Type Strains, Phase IV (KMG-V): Genome sequencing to study the core and pangenomes of soil and plant-associated prokaryotes.</title>
        <authorList>
            <person name="Whitman W."/>
        </authorList>
    </citation>
    <scope>NUCLEOTIDE SEQUENCE</scope>
    <source>
        <strain evidence="3">16F</strain>
    </source>
</reference>
<evidence type="ECO:0000259" key="2">
    <source>
        <dbReference type="PROSITE" id="PS50835"/>
    </source>
</evidence>
<proteinExistence type="predicted"/>
<keyword evidence="4" id="KW-1185">Reference proteome</keyword>
<sequence>MLKKLLLLCIVLFFNSYNAQEDCITAISLCGNSAINYTPSGVGIVNEAVGGCLSGEHNSVWYKFTIATSGTLTFDLTPYQPIDYDWAIYGPNKTCGQLGNPIRCNASGYYLPTGMNLTNTNTSSAGGNTDPYCKYMDVLAGETYYLYLDNWDATVYTFNLVWGGTATFVSAFNNTSLSPFPFIAPGISSSNPNSPNEINICATSSTFNLNTLTSGIINGNPNFQVHYYQNSSDAAAGLNPILTPISPNTSNTYYYSINYQDPTNPNNPANFCKQSGSFVFVQNLISSIITANSTVLCPNSSLTLSSSNATGNLWSTGQTTQSISVTTAGTYTLTNTNGFCTNPTATYSITDAPNPNLQISGNLVLCTNPTILTATSAGTGNTYVWSNGSTSNTTTVSTAGNYTVTVNLPNGCSFQKTAIVTQGLVPVVQNTSLNQCSTGTTSIFNLVSAQNNISTTLGATFNYYQNLADATSGNTNTISNPTAFSSGNAIIYVLVSVGNCTKIAQLQLIVNPPPVPVISASNMTICDGNPVSLSSNFSTGNLWSTGQTTQTITVNTAGIYTLTNTAGNCTSASANISITATPNPTIQITGMLNFCQGSSTTLIATSSGIGNTYVWSNGTIGANNIVTTGGLHTVTVTTGSGCTFTKTVTVMMDPTIIVNIATPAELNCTNTQVTLNASNSTFQPGSTIVWTASAGGNIVSGANTLSPIINSAGLYTCTITSTLANGCSNQASVNVINNSNPPLITITANMLTICNGESVILTASGAQTYTWTALNGNGNTQTVSPTSTTTYSVTGIGVNGCNAVNTATITIIVIPKIVSGLMSGQICKGDALILDAGIGSNYTYLWNTGATTQTISVTDDGSYNVTISNGACSKVFTATVSYKPVPEIENVTYSNATLAIFATNPTNQTLEYSIDGGLTWQDSNIFNNVKGNSGLDIFVRIKGEKCYSTINYFSFTMQNIITPNSDGYNDVVDFSNIINFKNVSAEIYDRYGKIVFKATKKNPIWDGTYNSRKLPTTSYWYIIKWTDAYKNTPIELTGWILLKNRD</sequence>
<evidence type="ECO:0000256" key="1">
    <source>
        <dbReference type="SAM" id="SignalP"/>
    </source>
</evidence>
<keyword evidence="1" id="KW-0732">Signal</keyword>
<protein>
    <submittedName>
        <fullName evidence="3">Gliding motility-associated-like protein</fullName>
    </submittedName>
</protein>
<dbReference type="Proteomes" id="UP000610746">
    <property type="component" value="Unassembled WGS sequence"/>
</dbReference>
<evidence type="ECO:0000313" key="3">
    <source>
        <dbReference type="EMBL" id="NRS93860.1"/>
    </source>
</evidence>
<dbReference type="PROSITE" id="PS50835">
    <property type="entry name" value="IG_LIKE"/>
    <property type="match status" value="1"/>
</dbReference>
<dbReference type="InterPro" id="IPR013783">
    <property type="entry name" value="Ig-like_fold"/>
</dbReference>